<dbReference type="PANTHER" id="PTHR20899:SF1">
    <property type="entry name" value="PIERCER OF MICROTUBULE WALL 1 PROTEIN"/>
    <property type="match status" value="1"/>
</dbReference>
<dbReference type="KEGG" id="mng:MNEG_4765"/>
<evidence type="ECO:0000256" key="4">
    <source>
        <dbReference type="ARBA" id="ARBA00023212"/>
    </source>
</evidence>
<evidence type="ECO:0000256" key="2">
    <source>
        <dbReference type="ARBA" id="ARBA00004245"/>
    </source>
</evidence>
<dbReference type="GeneID" id="25737642"/>
<comment type="subcellular location">
    <subcellularLocation>
        <location evidence="1">Cell projection</location>
        <location evidence="1">Cilium</location>
    </subcellularLocation>
    <subcellularLocation>
        <location evidence="2">Cytoplasm</location>
        <location evidence="2">Cytoskeleton</location>
    </subcellularLocation>
</comment>
<evidence type="ECO:0000313" key="8">
    <source>
        <dbReference type="EMBL" id="KIZ03195.1"/>
    </source>
</evidence>
<keyword evidence="4" id="KW-0206">Cytoskeleton</keyword>
<evidence type="ECO:0000256" key="5">
    <source>
        <dbReference type="ARBA" id="ARBA00023273"/>
    </source>
</evidence>
<dbReference type="GO" id="GO:0035082">
    <property type="term" value="P:axoneme assembly"/>
    <property type="evidence" value="ECO:0007669"/>
    <property type="project" value="InterPro"/>
</dbReference>
<evidence type="ECO:0000256" key="3">
    <source>
        <dbReference type="ARBA" id="ARBA00022490"/>
    </source>
</evidence>
<dbReference type="PANTHER" id="PTHR20899">
    <property type="entry name" value="PIERCE HOMOLOG"/>
    <property type="match status" value="1"/>
</dbReference>
<keyword evidence="9" id="KW-1185">Reference proteome</keyword>
<dbReference type="InterPro" id="IPR026507">
    <property type="entry name" value="PIRC1/2"/>
</dbReference>
<keyword evidence="3" id="KW-0963">Cytoplasm</keyword>
<gene>
    <name evidence="8" type="ORF">MNEG_4765</name>
</gene>
<name>A0A0D2MJP7_9CHLO</name>
<reference evidence="8 9" key="1">
    <citation type="journal article" date="2013" name="BMC Genomics">
        <title>Reconstruction of the lipid metabolism for the microalga Monoraphidium neglectum from its genome sequence reveals characteristics suitable for biofuel production.</title>
        <authorList>
            <person name="Bogen C."/>
            <person name="Al-Dilaimi A."/>
            <person name="Albersmeier A."/>
            <person name="Wichmann J."/>
            <person name="Grundmann M."/>
            <person name="Rupp O."/>
            <person name="Lauersen K.J."/>
            <person name="Blifernez-Klassen O."/>
            <person name="Kalinowski J."/>
            <person name="Goesmann A."/>
            <person name="Mussgnug J.H."/>
            <person name="Kruse O."/>
        </authorList>
    </citation>
    <scope>NUCLEOTIDE SEQUENCE [LARGE SCALE GENOMIC DNA]</scope>
    <source>
        <strain evidence="8 9">SAG 48.87</strain>
    </source>
</reference>
<dbReference type="GO" id="GO:0005879">
    <property type="term" value="C:axonemal microtubule"/>
    <property type="evidence" value="ECO:0007669"/>
    <property type="project" value="InterPro"/>
</dbReference>
<evidence type="ECO:0000313" key="9">
    <source>
        <dbReference type="Proteomes" id="UP000054498"/>
    </source>
</evidence>
<dbReference type="STRING" id="145388.A0A0D2MJP7"/>
<keyword evidence="5" id="KW-0966">Cell projection</keyword>
<organism evidence="8 9">
    <name type="scientific">Monoraphidium neglectum</name>
    <dbReference type="NCBI Taxonomy" id="145388"/>
    <lineage>
        <taxon>Eukaryota</taxon>
        <taxon>Viridiplantae</taxon>
        <taxon>Chlorophyta</taxon>
        <taxon>core chlorophytes</taxon>
        <taxon>Chlorophyceae</taxon>
        <taxon>CS clade</taxon>
        <taxon>Sphaeropleales</taxon>
        <taxon>Selenastraceae</taxon>
        <taxon>Monoraphidium</taxon>
    </lineage>
</organism>
<evidence type="ECO:0000256" key="1">
    <source>
        <dbReference type="ARBA" id="ARBA00004138"/>
    </source>
</evidence>
<accession>A0A0D2MJP7</accession>
<evidence type="ECO:0000256" key="7">
    <source>
        <dbReference type="SAM" id="MobiDB-lite"/>
    </source>
</evidence>
<evidence type="ECO:0000256" key="6">
    <source>
        <dbReference type="ARBA" id="ARBA00038014"/>
    </source>
</evidence>
<dbReference type="OrthoDB" id="546383at2759"/>
<dbReference type="Pfam" id="PF14892">
    <property type="entry name" value="PIRC1_2"/>
    <property type="match status" value="1"/>
</dbReference>
<protein>
    <submittedName>
        <fullName evidence="8">Uncharacterized protein</fullName>
    </submittedName>
</protein>
<sequence>MEPGTSISRLLESAVIQAAAATAGVCTPLLLAPGADVHEQAFAASLCAEVELQSRMEASGRITAVRSSSGSSGSSGDDATARAEDPVRQVPPTVLAPLCVLAHRALPVGADGKAASAALCTLGGLLDRMLREGQVINSWRLEPPLDLSTPDAARMADTFFRHYASMHQRLCWELQQAASASTRSGADDLEPGQLRRCTLVQLEEQLNRMGIAQAAAFTGEVRLPSGGSGCEPYGGFRSVFAHWVGGYQASLESSAANPLVKNYKHLPSRFLDATCFAHKARREHPCYSTSSAEYGAKKPTGLDMPLSWAGVHGRFTNTFCGGPAISPTMKTHNIRSRVHRALDEL</sequence>
<feature type="compositionally biased region" description="Low complexity" evidence="7">
    <location>
        <begin position="67"/>
        <end position="76"/>
    </location>
</feature>
<dbReference type="AlphaFoldDB" id="A0A0D2MJP7"/>
<comment type="similarity">
    <text evidence="6">Belongs to the PIERCE1 family.</text>
</comment>
<dbReference type="Proteomes" id="UP000054498">
    <property type="component" value="Unassembled WGS sequence"/>
</dbReference>
<dbReference type="EMBL" id="KK100896">
    <property type="protein sequence ID" value="KIZ03195.1"/>
    <property type="molecule type" value="Genomic_DNA"/>
</dbReference>
<dbReference type="RefSeq" id="XP_013902214.1">
    <property type="nucleotide sequence ID" value="XM_014046760.1"/>
</dbReference>
<proteinExistence type="inferred from homology"/>
<feature type="region of interest" description="Disordered" evidence="7">
    <location>
        <begin position="61"/>
        <end position="87"/>
    </location>
</feature>